<dbReference type="EMBL" id="ML208726">
    <property type="protein sequence ID" value="TFK60833.1"/>
    <property type="molecule type" value="Genomic_DNA"/>
</dbReference>
<dbReference type="Proteomes" id="UP000308600">
    <property type="component" value="Unassembled WGS sequence"/>
</dbReference>
<protein>
    <submittedName>
        <fullName evidence="1">Uncharacterized protein</fullName>
    </submittedName>
</protein>
<evidence type="ECO:0000313" key="2">
    <source>
        <dbReference type="Proteomes" id="UP000308600"/>
    </source>
</evidence>
<reference evidence="1 2" key="1">
    <citation type="journal article" date="2019" name="Nat. Ecol. Evol.">
        <title>Megaphylogeny resolves global patterns of mushroom evolution.</title>
        <authorList>
            <person name="Varga T."/>
            <person name="Krizsan K."/>
            <person name="Foldi C."/>
            <person name="Dima B."/>
            <person name="Sanchez-Garcia M."/>
            <person name="Sanchez-Ramirez S."/>
            <person name="Szollosi G.J."/>
            <person name="Szarkandi J.G."/>
            <person name="Papp V."/>
            <person name="Albert L."/>
            <person name="Andreopoulos W."/>
            <person name="Angelini C."/>
            <person name="Antonin V."/>
            <person name="Barry K.W."/>
            <person name="Bougher N.L."/>
            <person name="Buchanan P."/>
            <person name="Buyck B."/>
            <person name="Bense V."/>
            <person name="Catcheside P."/>
            <person name="Chovatia M."/>
            <person name="Cooper J."/>
            <person name="Damon W."/>
            <person name="Desjardin D."/>
            <person name="Finy P."/>
            <person name="Geml J."/>
            <person name="Haridas S."/>
            <person name="Hughes K."/>
            <person name="Justo A."/>
            <person name="Karasinski D."/>
            <person name="Kautmanova I."/>
            <person name="Kiss B."/>
            <person name="Kocsube S."/>
            <person name="Kotiranta H."/>
            <person name="LaButti K.M."/>
            <person name="Lechner B.E."/>
            <person name="Liimatainen K."/>
            <person name="Lipzen A."/>
            <person name="Lukacs Z."/>
            <person name="Mihaltcheva S."/>
            <person name="Morgado L.N."/>
            <person name="Niskanen T."/>
            <person name="Noordeloos M.E."/>
            <person name="Ohm R.A."/>
            <person name="Ortiz-Santana B."/>
            <person name="Ovrebo C."/>
            <person name="Racz N."/>
            <person name="Riley R."/>
            <person name="Savchenko A."/>
            <person name="Shiryaev A."/>
            <person name="Soop K."/>
            <person name="Spirin V."/>
            <person name="Szebenyi C."/>
            <person name="Tomsovsky M."/>
            <person name="Tulloss R.E."/>
            <person name="Uehling J."/>
            <person name="Grigoriev I.V."/>
            <person name="Vagvolgyi C."/>
            <person name="Papp T."/>
            <person name="Martin F.M."/>
            <person name="Miettinen O."/>
            <person name="Hibbett D.S."/>
            <person name="Nagy L.G."/>
        </authorList>
    </citation>
    <scope>NUCLEOTIDE SEQUENCE [LARGE SCALE GENOMIC DNA]</scope>
    <source>
        <strain evidence="1 2">NL-1719</strain>
    </source>
</reference>
<name>A0ACD3A4N9_9AGAR</name>
<proteinExistence type="predicted"/>
<keyword evidence="2" id="KW-1185">Reference proteome</keyword>
<evidence type="ECO:0000313" key="1">
    <source>
        <dbReference type="EMBL" id="TFK60833.1"/>
    </source>
</evidence>
<sequence length="511" mass="58343">MDSEGTIVALARDKIDAEIIALKERIRALRTERNRLAPISRCPPEVLAEIFVWFQQTYLGKLYTSRDFPSNYRKWVVVTHVSQHWRQIALSFKSLWNVIPVRWLGYATESLNRLGPMPMLVVGNETRWGVDYTPLWESIATECHRIRFLRGVVGSSVANFNQPMPFLEHVEITSKCDLSPSVISPSLRTLVLSGCDFTWNWPALPHLTTLEIFDPANRISFDRFVDILQNSPDLKRLAIKNIFRAPTTSSPKDFKPSQPSLLLPQLRYFRSGRSQFSLDLLSQLRFTDRFSIDIHAGEISAGSVPRAMQVFNRILLGSSMTIRVLHLISEYGPRFTLALRERPTYTSTCIDFSFDPPTQGEIPGSYAKHLTILPLDEVDELMTNVMRGSTMWKDSGFGQLPNLRNINVQDTGHTFLEHITKDYEEFKESRNHGTLSFSSLQEVKMGKLQFGRELKYPVCAALAGREKAGYRFKKLVISSGQVSEDSAKQLQKYVDRVEVPAPAKTQGRRRR</sequence>
<accession>A0ACD3A4N9</accession>
<gene>
    <name evidence="1" type="ORF">BDN72DRAFT_828670</name>
</gene>
<organism evidence="1 2">
    <name type="scientific">Pluteus cervinus</name>
    <dbReference type="NCBI Taxonomy" id="181527"/>
    <lineage>
        <taxon>Eukaryota</taxon>
        <taxon>Fungi</taxon>
        <taxon>Dikarya</taxon>
        <taxon>Basidiomycota</taxon>
        <taxon>Agaricomycotina</taxon>
        <taxon>Agaricomycetes</taxon>
        <taxon>Agaricomycetidae</taxon>
        <taxon>Agaricales</taxon>
        <taxon>Pluteineae</taxon>
        <taxon>Pluteaceae</taxon>
        <taxon>Pluteus</taxon>
    </lineage>
</organism>